<dbReference type="OrthoDB" id="6355129at2759"/>
<name>A0A8B8BAC1_CRAVI</name>
<dbReference type="InterPro" id="IPR015919">
    <property type="entry name" value="Cadherin-like_sf"/>
</dbReference>
<evidence type="ECO:0000256" key="2">
    <source>
        <dbReference type="SAM" id="SignalP"/>
    </source>
</evidence>
<dbReference type="CDD" id="cd11304">
    <property type="entry name" value="Cadherin_repeat"/>
    <property type="match status" value="1"/>
</dbReference>
<dbReference type="GO" id="GO:0007156">
    <property type="term" value="P:homophilic cell adhesion via plasma membrane adhesion molecules"/>
    <property type="evidence" value="ECO:0007669"/>
    <property type="project" value="InterPro"/>
</dbReference>
<organism evidence="4 5">
    <name type="scientific">Crassostrea virginica</name>
    <name type="common">Eastern oyster</name>
    <dbReference type="NCBI Taxonomy" id="6565"/>
    <lineage>
        <taxon>Eukaryota</taxon>
        <taxon>Metazoa</taxon>
        <taxon>Spiralia</taxon>
        <taxon>Lophotrochozoa</taxon>
        <taxon>Mollusca</taxon>
        <taxon>Bivalvia</taxon>
        <taxon>Autobranchia</taxon>
        <taxon>Pteriomorphia</taxon>
        <taxon>Ostreida</taxon>
        <taxon>Ostreoidea</taxon>
        <taxon>Ostreidae</taxon>
        <taxon>Crassostrea</taxon>
    </lineage>
</organism>
<gene>
    <name evidence="5" type="primary">LOC111108489</name>
</gene>
<dbReference type="RefSeq" id="XP_022300123.1">
    <property type="nucleotide sequence ID" value="XM_022444415.1"/>
</dbReference>
<evidence type="ECO:0000256" key="1">
    <source>
        <dbReference type="PROSITE-ProRule" id="PRU00043"/>
    </source>
</evidence>
<dbReference type="GO" id="GO:0005509">
    <property type="term" value="F:calcium ion binding"/>
    <property type="evidence" value="ECO:0007669"/>
    <property type="project" value="UniProtKB-UniRule"/>
</dbReference>
<feature type="domain" description="Cadherin" evidence="3">
    <location>
        <begin position="72"/>
        <end position="175"/>
    </location>
</feature>
<evidence type="ECO:0000259" key="3">
    <source>
        <dbReference type="PROSITE" id="PS50268"/>
    </source>
</evidence>
<dbReference type="SUPFAM" id="SSF49313">
    <property type="entry name" value="Cadherin-like"/>
    <property type="match status" value="1"/>
</dbReference>
<dbReference type="GO" id="GO:0016020">
    <property type="term" value="C:membrane"/>
    <property type="evidence" value="ECO:0007669"/>
    <property type="project" value="InterPro"/>
</dbReference>
<evidence type="ECO:0000313" key="4">
    <source>
        <dbReference type="Proteomes" id="UP000694844"/>
    </source>
</evidence>
<sequence>MARGGLPPISFCLCVISFFVLLSKGANEYIQNSKTRDCLHGETTASGDCVCLPCWSGEHCEHPRNRFPPKFNQEVYYTSVRDPSGKGVIFIPEVSDEDLNSVCKHSDDCPCAEATFSILSGNVDGLFTIDPKSGALSISSGAVPQKDRYEITIQASNQFHSNEPQSSASTADVIVDFLEYPSQSENHHHIEKRAVSSVVGNVTFDLKKKYPYNDTTEMKVGSRVRFQLTITFPIEDTDMLVELFTPDNDTTVMILCDVNVTKVGNSLGFNGSKVPVMDSREPNSVMYDRAIINFGVVENAGCVTAEECSIYIEYEAILLENPATTAGEVYWVSAGAEYNNENEVWVGQASFVAFPNDTTVTENPMVNFTGPDTLAVGSAGVFQVDLYLPNPSSALAFDAFAPINTSSVMSICSAKLKFLSDNFKCGFDESAVSAQYYQDQTGIGNSMSHLVLGNLLNKGSRDETNVQENNRISVEFVAHLYNDPSFVGKNYMVGAAFEISPNEIWAGQMQVTATTEMDPSGMAIPLLEFNQPTGQTVAMGDAVTLLLEVQIPVSTTTSYSLIVKAPFSTTAIFKVCSVEIQTIGENMPCVHKEDKKTVYSSRDLTSSSPEPDMATLDLGGITNLNLNSSTAASTIVFEITIAPLNHTAAVDSSFHNVEVTLNYAGTSTVDQTSSIQIVGTSVLTTSVSNTTSPSFFMKYLFGNEYVEVGTATRAQLEIVTNRSVSYPMMNMEFIVPLGNTSTKLSICRARMLSAGRNLPCVAPDWINSKVTYRSQYDSLNDQAFMFLSTVCNYERVDNVTDDVITIVLDVKVEDSPELITGEKEWITAGNQYSDAKIWVGQLALYAQRSGNVVPATTPYINLIKNTTLSSVPVGYPTVYTALIKIAPQESAQLKVSVTLASPVLSICGLRIKDIGENLPCLDKNVTTSLTALLVSSTGHCHKHRFGCLGI</sequence>
<dbReference type="KEGG" id="cvn:111108489"/>
<feature type="signal peptide" evidence="2">
    <location>
        <begin position="1"/>
        <end position="25"/>
    </location>
</feature>
<protein>
    <submittedName>
        <fullName evidence="5">Uncharacterized protein LOC111108489 isoform X1</fullName>
    </submittedName>
</protein>
<dbReference type="PROSITE" id="PS50268">
    <property type="entry name" value="CADHERIN_2"/>
    <property type="match status" value="1"/>
</dbReference>
<dbReference type="Gene3D" id="2.60.40.60">
    <property type="entry name" value="Cadherins"/>
    <property type="match status" value="1"/>
</dbReference>
<dbReference type="AlphaFoldDB" id="A0A8B8BAC1"/>
<dbReference type="InterPro" id="IPR002126">
    <property type="entry name" value="Cadherin-like_dom"/>
</dbReference>
<keyword evidence="2" id="KW-0732">Signal</keyword>
<keyword evidence="1" id="KW-0106">Calcium</keyword>
<evidence type="ECO:0000313" key="5">
    <source>
        <dbReference type="RefSeq" id="XP_022300123.1"/>
    </source>
</evidence>
<dbReference type="GeneID" id="111108489"/>
<accession>A0A8B8BAC1</accession>
<proteinExistence type="predicted"/>
<dbReference type="Proteomes" id="UP000694844">
    <property type="component" value="Chromosome 8"/>
</dbReference>
<keyword evidence="4" id="KW-1185">Reference proteome</keyword>
<reference evidence="5" key="1">
    <citation type="submission" date="2025-08" db="UniProtKB">
        <authorList>
            <consortium name="RefSeq"/>
        </authorList>
    </citation>
    <scope>IDENTIFICATION</scope>
    <source>
        <tissue evidence="5">Whole sample</tissue>
    </source>
</reference>
<feature type="chain" id="PRO_5034989131" evidence="2">
    <location>
        <begin position="26"/>
        <end position="950"/>
    </location>
</feature>